<dbReference type="Proteomes" id="UP001055879">
    <property type="component" value="Linkage Group LG01"/>
</dbReference>
<name>A0ACB9FPK7_ARCLA</name>
<accession>A0ACB9FPK7</accession>
<evidence type="ECO:0000313" key="2">
    <source>
        <dbReference type="Proteomes" id="UP001055879"/>
    </source>
</evidence>
<comment type="caution">
    <text evidence="1">The sequence shown here is derived from an EMBL/GenBank/DDBJ whole genome shotgun (WGS) entry which is preliminary data.</text>
</comment>
<organism evidence="1 2">
    <name type="scientific">Arctium lappa</name>
    <name type="common">Greater burdock</name>
    <name type="synonym">Lappa major</name>
    <dbReference type="NCBI Taxonomy" id="4217"/>
    <lineage>
        <taxon>Eukaryota</taxon>
        <taxon>Viridiplantae</taxon>
        <taxon>Streptophyta</taxon>
        <taxon>Embryophyta</taxon>
        <taxon>Tracheophyta</taxon>
        <taxon>Spermatophyta</taxon>
        <taxon>Magnoliopsida</taxon>
        <taxon>eudicotyledons</taxon>
        <taxon>Gunneridae</taxon>
        <taxon>Pentapetalae</taxon>
        <taxon>asterids</taxon>
        <taxon>campanulids</taxon>
        <taxon>Asterales</taxon>
        <taxon>Asteraceae</taxon>
        <taxon>Carduoideae</taxon>
        <taxon>Cardueae</taxon>
        <taxon>Arctiinae</taxon>
        <taxon>Arctium</taxon>
    </lineage>
</organism>
<gene>
    <name evidence="1" type="ORF">L6452_04424</name>
</gene>
<dbReference type="EMBL" id="CM042047">
    <property type="protein sequence ID" value="KAI3773219.1"/>
    <property type="molecule type" value="Genomic_DNA"/>
</dbReference>
<reference evidence="2" key="1">
    <citation type="journal article" date="2022" name="Mol. Ecol. Resour.">
        <title>The genomes of chicory, endive, great burdock and yacon provide insights into Asteraceae palaeo-polyploidization history and plant inulin production.</title>
        <authorList>
            <person name="Fan W."/>
            <person name="Wang S."/>
            <person name="Wang H."/>
            <person name="Wang A."/>
            <person name="Jiang F."/>
            <person name="Liu H."/>
            <person name="Zhao H."/>
            <person name="Xu D."/>
            <person name="Zhang Y."/>
        </authorList>
    </citation>
    <scope>NUCLEOTIDE SEQUENCE [LARGE SCALE GENOMIC DNA]</scope>
    <source>
        <strain evidence="2">cv. Niubang</strain>
    </source>
</reference>
<sequence>MRTRNYLADKPKSIDFLLDSGHPLKTSILKVCLSNPKSDFPPLFYDKTIYFGSYRHEIKSIYVVQVLAFQQP</sequence>
<reference evidence="1 2" key="2">
    <citation type="journal article" date="2022" name="Mol. Ecol. Resour.">
        <title>The genomes of chicory, endive, great burdock and yacon provide insights into Asteraceae paleo-polyploidization history and plant inulin production.</title>
        <authorList>
            <person name="Fan W."/>
            <person name="Wang S."/>
            <person name="Wang H."/>
            <person name="Wang A."/>
            <person name="Jiang F."/>
            <person name="Liu H."/>
            <person name="Zhao H."/>
            <person name="Xu D."/>
            <person name="Zhang Y."/>
        </authorList>
    </citation>
    <scope>NUCLEOTIDE SEQUENCE [LARGE SCALE GENOMIC DNA]</scope>
    <source>
        <strain evidence="2">cv. Niubang</strain>
    </source>
</reference>
<protein>
    <submittedName>
        <fullName evidence="1">Uncharacterized protein</fullName>
    </submittedName>
</protein>
<keyword evidence="2" id="KW-1185">Reference proteome</keyword>
<evidence type="ECO:0000313" key="1">
    <source>
        <dbReference type="EMBL" id="KAI3773219.1"/>
    </source>
</evidence>
<proteinExistence type="predicted"/>